<organism evidence="3 6">
    <name type="scientific">Roseburia intestinalis</name>
    <dbReference type="NCBI Taxonomy" id="166486"/>
    <lineage>
        <taxon>Bacteria</taxon>
        <taxon>Bacillati</taxon>
        <taxon>Bacillota</taxon>
        <taxon>Clostridia</taxon>
        <taxon>Lachnospirales</taxon>
        <taxon>Lachnospiraceae</taxon>
        <taxon>Roseburia</taxon>
    </lineage>
</organism>
<proteinExistence type="predicted"/>
<dbReference type="Pfam" id="PF01973">
    <property type="entry name" value="MptE-like"/>
    <property type="match status" value="1"/>
</dbReference>
<dbReference type="RefSeq" id="WP_118210877.1">
    <property type="nucleotide sequence ID" value="NZ_JBGKEX010000003.1"/>
</dbReference>
<dbReference type="AlphaFoldDB" id="A0A3R6D8A4"/>
<dbReference type="EMBL" id="QSHO01000045">
    <property type="protein sequence ID" value="RHC11533.1"/>
    <property type="molecule type" value="Genomic_DNA"/>
</dbReference>
<feature type="coiled-coil region" evidence="1">
    <location>
        <begin position="495"/>
        <end position="554"/>
    </location>
</feature>
<gene>
    <name evidence="4" type="ORF">DW856_20070</name>
    <name evidence="3" type="ORF">DW927_20330</name>
</gene>
<dbReference type="PANTHER" id="PTHR41786">
    <property type="entry name" value="MOTILITY ACCESSORY FACTOR MAF"/>
    <property type="match status" value="1"/>
</dbReference>
<feature type="domain" description="6-hydroxymethylpterin diphosphokinase MptE-like" evidence="2">
    <location>
        <begin position="210"/>
        <end position="382"/>
    </location>
</feature>
<evidence type="ECO:0000313" key="5">
    <source>
        <dbReference type="Proteomes" id="UP000283513"/>
    </source>
</evidence>
<name>A0A3R6D8A4_9FIRM</name>
<evidence type="ECO:0000256" key="1">
    <source>
        <dbReference type="SAM" id="Coils"/>
    </source>
</evidence>
<evidence type="ECO:0000313" key="6">
    <source>
        <dbReference type="Proteomes" id="UP000284465"/>
    </source>
</evidence>
<dbReference type="Proteomes" id="UP000284465">
    <property type="component" value="Unassembled WGS sequence"/>
</dbReference>
<sequence length="615" mass="71340">MNLFEKNMDVLSKKHSKIAKKINEINIDEINERIRIQFSQDGQNVLSVYCRDHWWGLNSMVSPEAASGIYANRYTMRMYGLYFVYGFSDGRSIRYMLEKSDETNCFVIWEPDIEILAMACHCFDISDLLDHDRIFWCVPQVEDNIENILQTVVTYLNMKLIEFCILPNYDVIYTRQCEQFMQSCTEKLQDEVIAKCTRLGFDRMIPQHILYHMKNMISQRNIAQIKQAFSAYPVADIPVIIVSAGPSLDKNVKELRKAQGKAFIIVVDAALRTVLQAGVQPDIVCTIDPESPERFFEGLELKNIIWAYGRWTRPWIFEKYGGSVFYQGYYSGLWNAIMSDALGYEFPQLVSGGSVTADAFMLADYIGFRKIILVGQDMAFTNGISHTSGIDGAFGDNDDYINSRYLVSVQGIHGEELKTDFQMWRYKKWFEKIIRMNGNRFEVINATEGGACIEGTVNRTLCETIETECQADFDGYNILKKLKPSFSREKQQTLQEKLLQINEEAQHLCKMLEKNIKDQKELLDSLKTEKITDNAEILRQLKLLIEQNALIERNGVFEFLVYYAQKEEYDVGDDIYTDENMKIEDMIQKSIYLMESYLKGTRLFENDIKEYALKF</sequence>
<evidence type="ECO:0000313" key="4">
    <source>
        <dbReference type="EMBL" id="RHC11533.1"/>
    </source>
</evidence>
<accession>A0A3R6D8A4</accession>
<evidence type="ECO:0000259" key="2">
    <source>
        <dbReference type="Pfam" id="PF01973"/>
    </source>
</evidence>
<dbReference type="Proteomes" id="UP000283513">
    <property type="component" value="Unassembled WGS sequence"/>
</dbReference>
<dbReference type="InterPro" id="IPR002826">
    <property type="entry name" value="MptE-like"/>
</dbReference>
<reference evidence="5 6" key="1">
    <citation type="submission" date="2018-08" db="EMBL/GenBank/DDBJ databases">
        <title>A genome reference for cultivated species of the human gut microbiota.</title>
        <authorList>
            <person name="Zou Y."/>
            <person name="Xue W."/>
            <person name="Luo G."/>
        </authorList>
    </citation>
    <scope>NUCLEOTIDE SEQUENCE [LARGE SCALE GENOMIC DNA]</scope>
    <source>
        <strain evidence="4 5">AM37-1AC</strain>
        <strain evidence="3 6">AM43-11</strain>
    </source>
</reference>
<evidence type="ECO:0000313" key="3">
    <source>
        <dbReference type="EMBL" id="RHA59925.1"/>
    </source>
</evidence>
<dbReference type="EMBL" id="QSFP01000060">
    <property type="protein sequence ID" value="RHA59925.1"/>
    <property type="molecule type" value="Genomic_DNA"/>
</dbReference>
<dbReference type="PANTHER" id="PTHR41786:SF1">
    <property type="entry name" value="6-HYDROXYMETHYLPTERIN DIPHOSPHOKINASE MPTE-LIKE DOMAIN-CONTAINING PROTEIN"/>
    <property type="match status" value="1"/>
</dbReference>
<protein>
    <submittedName>
        <fullName evidence="3">DUF115 domain-containing protein</fullName>
    </submittedName>
</protein>
<keyword evidence="1" id="KW-0175">Coiled coil</keyword>
<comment type="caution">
    <text evidence="3">The sequence shown here is derived from an EMBL/GenBank/DDBJ whole genome shotgun (WGS) entry which is preliminary data.</text>
</comment>